<keyword evidence="2" id="KW-1185">Reference proteome</keyword>
<gene>
    <name evidence="1" type="ORF">AArcSl_2540</name>
</gene>
<evidence type="ECO:0000313" key="1">
    <source>
        <dbReference type="EMBL" id="AUX10161.1"/>
    </source>
</evidence>
<dbReference type="GeneID" id="37878896"/>
<organism evidence="1 2">
    <name type="scientific">Halalkaliarchaeum desulfuricum</name>
    <dbReference type="NCBI Taxonomy" id="2055893"/>
    <lineage>
        <taxon>Archaea</taxon>
        <taxon>Methanobacteriati</taxon>
        <taxon>Methanobacteriota</taxon>
        <taxon>Stenosarchaea group</taxon>
        <taxon>Halobacteria</taxon>
        <taxon>Halobacteriales</taxon>
        <taxon>Haloferacaceae</taxon>
        <taxon>Halalkaliarchaeum</taxon>
    </lineage>
</organism>
<protein>
    <submittedName>
        <fullName evidence="1">Uncharacterized protein</fullName>
    </submittedName>
</protein>
<dbReference type="RefSeq" id="WP_119819954.1">
    <property type="nucleotide sequence ID" value="NZ_CP025066.1"/>
</dbReference>
<evidence type="ECO:0000313" key="2">
    <source>
        <dbReference type="Proteomes" id="UP000263012"/>
    </source>
</evidence>
<dbReference type="KEGG" id="hdf:AArcSl_2540"/>
<sequence>MSDPTPGPPPSAKDAVLEQWHETVEMIPDDSEYSEFFETHDIHDLEDRRTAEEIIYDEMEDDSELQRALADAFHDLRNHFTDW</sequence>
<name>A0A343TM39_9EURY</name>
<accession>A0A343TM39</accession>
<dbReference type="EMBL" id="CP025066">
    <property type="protein sequence ID" value="AUX10161.1"/>
    <property type="molecule type" value="Genomic_DNA"/>
</dbReference>
<proteinExistence type="predicted"/>
<dbReference type="AlphaFoldDB" id="A0A343TM39"/>
<dbReference type="Proteomes" id="UP000263012">
    <property type="component" value="Chromosome"/>
</dbReference>
<reference evidence="2" key="1">
    <citation type="submission" date="2017-11" db="EMBL/GenBank/DDBJ databases">
        <title>Phenotypic and genomic properties of facultatively anaerobic sulfur-reducing natronoarchaea from hypersaline soda lakes.</title>
        <authorList>
            <person name="Sorokin D.Y."/>
            <person name="Kublanov I.V."/>
            <person name="Roman P."/>
            <person name="Sinninghe Damste J.S."/>
            <person name="Golyshin P.N."/>
            <person name="Rojo D."/>
            <person name="Ciordia S."/>
            <person name="Mena M.D.C."/>
            <person name="Ferrer M."/>
            <person name="Messina E."/>
            <person name="Smedile F."/>
            <person name="La Spada G."/>
            <person name="La Cono V."/>
            <person name="Yakimov M.M."/>
        </authorList>
    </citation>
    <scope>NUCLEOTIDE SEQUENCE [LARGE SCALE GENOMIC DNA]</scope>
    <source>
        <strain evidence="2">AArc-Sl</strain>
    </source>
</reference>